<protein>
    <submittedName>
        <fullName evidence="2">Uncharacterized protein</fullName>
    </submittedName>
</protein>
<sequence length="100" mass="10939">MRQSVASQRPGSAASRRPADSRPASAAQQPSTAPAAPQFDVASLKEEDRDAYAAMLRLLARLPNTDARAVLQQLYHESEDRKLLASYTGVFPKLDNERDA</sequence>
<gene>
    <name evidence="2" type="ORF">NDES1114_LOCUS33749</name>
</gene>
<evidence type="ECO:0000313" key="2">
    <source>
        <dbReference type="EMBL" id="CAD9152741.1"/>
    </source>
</evidence>
<dbReference type="EMBL" id="HBGF01050406">
    <property type="protein sequence ID" value="CAD9152741.1"/>
    <property type="molecule type" value="Transcribed_RNA"/>
</dbReference>
<accession>A0A7S1QZQ4</accession>
<feature type="compositionally biased region" description="Low complexity" evidence="1">
    <location>
        <begin position="1"/>
        <end position="38"/>
    </location>
</feature>
<reference evidence="2" key="1">
    <citation type="submission" date="2021-01" db="EMBL/GenBank/DDBJ databases">
        <authorList>
            <person name="Corre E."/>
            <person name="Pelletier E."/>
            <person name="Niang G."/>
            <person name="Scheremetjew M."/>
            <person name="Finn R."/>
            <person name="Kale V."/>
            <person name="Holt S."/>
            <person name="Cochrane G."/>
            <person name="Meng A."/>
            <person name="Brown T."/>
            <person name="Cohen L."/>
        </authorList>
    </citation>
    <scope>NUCLEOTIDE SEQUENCE</scope>
    <source>
        <strain evidence="2">CCAP 1951/1</strain>
    </source>
</reference>
<name>A0A7S1QZQ4_NEODS</name>
<organism evidence="2">
    <name type="scientific">Neobodo designis</name>
    <name type="common">Flagellated protozoan</name>
    <name type="synonym">Bodo designis</name>
    <dbReference type="NCBI Taxonomy" id="312471"/>
    <lineage>
        <taxon>Eukaryota</taxon>
        <taxon>Discoba</taxon>
        <taxon>Euglenozoa</taxon>
        <taxon>Kinetoplastea</taxon>
        <taxon>Metakinetoplastina</taxon>
        <taxon>Neobodonida</taxon>
        <taxon>Neobodo</taxon>
    </lineage>
</organism>
<evidence type="ECO:0000256" key="1">
    <source>
        <dbReference type="SAM" id="MobiDB-lite"/>
    </source>
</evidence>
<proteinExistence type="predicted"/>
<feature type="region of interest" description="Disordered" evidence="1">
    <location>
        <begin position="1"/>
        <end position="39"/>
    </location>
</feature>
<dbReference type="AlphaFoldDB" id="A0A7S1QZQ4"/>